<accession>A0ABT5DRU8</accession>
<organism evidence="1 2">
    <name type="scientific">Nannocystis bainbridge</name>
    <dbReference type="NCBI Taxonomy" id="2995303"/>
    <lineage>
        <taxon>Bacteria</taxon>
        <taxon>Pseudomonadati</taxon>
        <taxon>Myxococcota</taxon>
        <taxon>Polyangia</taxon>
        <taxon>Nannocystales</taxon>
        <taxon>Nannocystaceae</taxon>
        <taxon>Nannocystis</taxon>
    </lineage>
</organism>
<dbReference type="PROSITE" id="PS51257">
    <property type="entry name" value="PROKAR_LIPOPROTEIN"/>
    <property type="match status" value="1"/>
</dbReference>
<dbReference type="RefSeq" id="WP_272084326.1">
    <property type="nucleotide sequence ID" value="NZ_JAQNDL010000001.1"/>
</dbReference>
<comment type="caution">
    <text evidence="1">The sequence shown here is derived from an EMBL/GenBank/DDBJ whole genome shotgun (WGS) entry which is preliminary data.</text>
</comment>
<protein>
    <submittedName>
        <fullName evidence="1">Uncharacterized protein</fullName>
    </submittedName>
</protein>
<evidence type="ECO:0000313" key="2">
    <source>
        <dbReference type="Proteomes" id="UP001221686"/>
    </source>
</evidence>
<name>A0ABT5DRU8_9BACT</name>
<gene>
    <name evidence="1" type="ORF">POL25_03255</name>
</gene>
<keyword evidence="2" id="KW-1185">Reference proteome</keyword>
<reference evidence="1 2" key="1">
    <citation type="submission" date="2022-11" db="EMBL/GenBank/DDBJ databases">
        <title>Minimal conservation of predation-associated metabolite biosynthetic gene clusters underscores biosynthetic potential of Myxococcota including descriptions for ten novel species: Archangium lansinium sp. nov., Myxococcus landrumus sp. nov., Nannocystis bai.</title>
        <authorList>
            <person name="Ahearne A."/>
            <person name="Stevens C."/>
            <person name="Dowd S."/>
        </authorList>
    </citation>
    <scope>NUCLEOTIDE SEQUENCE [LARGE SCALE GENOMIC DNA]</scope>
    <source>
        <strain evidence="1 2">BB15-2</strain>
    </source>
</reference>
<dbReference type="Proteomes" id="UP001221686">
    <property type="component" value="Unassembled WGS sequence"/>
</dbReference>
<evidence type="ECO:0000313" key="1">
    <source>
        <dbReference type="EMBL" id="MDC0715895.1"/>
    </source>
</evidence>
<sequence>MPLRAWLRSRAREGAAAPIGASLVMVAAALAGASCLPEERPYWVIDHTDALAMRFEVIEPGPWGADPPPGGGPVVEAMPGDRVRATAFVAGPEGPVDVAALQPRWFVCGGIGCTGGQVVDLTEALPCGPVALPNLDTCALDPGPAATFELGPLRDVVDAASIGVIVMMVAGTPEGPSTQECLRRADALATASSSLRDCLFFVRTLRIGPTWRTVVAGAAMGATSPVGPSDLPWQISQVEPDVAPAIAHFAAWVPAPGGGEYFLEAQSGATLSVGTGDELTLSLVEAAPPQTYYSVSVDQSTLAVSVSPIVEIRGAAWFATVPAPFEATAGPGFEVEWRAPEQPGTHHLYVILADGRSATTAWLRVEVAGR</sequence>
<proteinExistence type="predicted"/>
<dbReference type="EMBL" id="JAQNDL010000001">
    <property type="protein sequence ID" value="MDC0715895.1"/>
    <property type="molecule type" value="Genomic_DNA"/>
</dbReference>